<evidence type="ECO:0000256" key="1">
    <source>
        <dbReference type="ARBA" id="ARBA00004240"/>
    </source>
</evidence>
<dbReference type="OrthoDB" id="27490at2759"/>
<reference evidence="7 8" key="1">
    <citation type="journal article" date="2019" name="Nat. Ecol. Evol.">
        <title>Megaphylogeny resolves global patterns of mushroom evolution.</title>
        <authorList>
            <person name="Varga T."/>
            <person name="Krizsan K."/>
            <person name="Foldi C."/>
            <person name="Dima B."/>
            <person name="Sanchez-Garcia M."/>
            <person name="Sanchez-Ramirez S."/>
            <person name="Szollosi G.J."/>
            <person name="Szarkandi J.G."/>
            <person name="Papp V."/>
            <person name="Albert L."/>
            <person name="Andreopoulos W."/>
            <person name="Angelini C."/>
            <person name="Antonin V."/>
            <person name="Barry K.W."/>
            <person name="Bougher N.L."/>
            <person name="Buchanan P."/>
            <person name="Buyck B."/>
            <person name="Bense V."/>
            <person name="Catcheside P."/>
            <person name="Chovatia M."/>
            <person name="Cooper J."/>
            <person name="Damon W."/>
            <person name="Desjardin D."/>
            <person name="Finy P."/>
            <person name="Geml J."/>
            <person name="Haridas S."/>
            <person name="Hughes K."/>
            <person name="Justo A."/>
            <person name="Karasinski D."/>
            <person name="Kautmanova I."/>
            <person name="Kiss B."/>
            <person name="Kocsube S."/>
            <person name="Kotiranta H."/>
            <person name="LaButti K.M."/>
            <person name="Lechner B.E."/>
            <person name="Liimatainen K."/>
            <person name="Lipzen A."/>
            <person name="Lukacs Z."/>
            <person name="Mihaltcheva S."/>
            <person name="Morgado L.N."/>
            <person name="Niskanen T."/>
            <person name="Noordeloos M.E."/>
            <person name="Ohm R.A."/>
            <person name="Ortiz-Santana B."/>
            <person name="Ovrebo C."/>
            <person name="Racz N."/>
            <person name="Riley R."/>
            <person name="Savchenko A."/>
            <person name="Shiryaev A."/>
            <person name="Soop K."/>
            <person name="Spirin V."/>
            <person name="Szebenyi C."/>
            <person name="Tomsovsky M."/>
            <person name="Tulloss R.E."/>
            <person name="Uehling J."/>
            <person name="Grigoriev I.V."/>
            <person name="Vagvolgyi C."/>
            <person name="Papp T."/>
            <person name="Martin F.M."/>
            <person name="Miettinen O."/>
            <person name="Hibbett D.S."/>
            <person name="Nagy L.G."/>
        </authorList>
    </citation>
    <scope>NUCLEOTIDE SEQUENCE [LARGE SCALE GENOMIC DNA]</scope>
    <source>
        <strain evidence="7 8">CBS 166.37</strain>
    </source>
</reference>
<dbReference type="GO" id="GO:0000149">
    <property type="term" value="F:SNARE binding"/>
    <property type="evidence" value="ECO:0007669"/>
    <property type="project" value="TreeGrafter"/>
</dbReference>
<dbReference type="EMBL" id="ML213611">
    <property type="protein sequence ID" value="TFK36840.1"/>
    <property type="molecule type" value="Genomic_DNA"/>
</dbReference>
<comment type="subcellular location">
    <subcellularLocation>
        <location evidence="1">Endoplasmic reticulum</location>
    </subcellularLocation>
</comment>
<proteinExistence type="predicted"/>
<keyword evidence="8" id="KW-1185">Reference proteome</keyword>
<name>A0A5C3LV33_9AGAR</name>
<keyword evidence="3" id="KW-0256">Endoplasmic reticulum</keyword>
<accession>A0A5C3LV33</accession>
<organism evidence="7 8">
    <name type="scientific">Crucibulum laeve</name>
    <dbReference type="NCBI Taxonomy" id="68775"/>
    <lineage>
        <taxon>Eukaryota</taxon>
        <taxon>Fungi</taxon>
        <taxon>Dikarya</taxon>
        <taxon>Basidiomycota</taxon>
        <taxon>Agaricomycotina</taxon>
        <taxon>Agaricomycetes</taxon>
        <taxon>Agaricomycetidae</taxon>
        <taxon>Agaricales</taxon>
        <taxon>Agaricineae</taxon>
        <taxon>Nidulariaceae</taxon>
        <taxon>Crucibulum</taxon>
    </lineage>
</organism>
<dbReference type="InterPro" id="IPR013244">
    <property type="entry name" value="Sec39_domain"/>
</dbReference>
<dbReference type="GO" id="GO:0070939">
    <property type="term" value="C:Dsl1/NZR complex"/>
    <property type="evidence" value="ECO:0007669"/>
    <property type="project" value="TreeGrafter"/>
</dbReference>
<evidence type="ECO:0000313" key="7">
    <source>
        <dbReference type="EMBL" id="TFK36840.1"/>
    </source>
</evidence>
<keyword evidence="2" id="KW-0813">Transport</keyword>
<evidence type="ECO:0000256" key="2">
    <source>
        <dbReference type="ARBA" id="ARBA00022448"/>
    </source>
</evidence>
<evidence type="ECO:0000256" key="4">
    <source>
        <dbReference type="ARBA" id="ARBA00022927"/>
    </source>
</evidence>
<evidence type="ECO:0000256" key="5">
    <source>
        <dbReference type="SAM" id="MobiDB-lite"/>
    </source>
</evidence>
<evidence type="ECO:0000256" key="3">
    <source>
        <dbReference type="ARBA" id="ARBA00022824"/>
    </source>
</evidence>
<feature type="domain" description="Sec39" evidence="6">
    <location>
        <begin position="182"/>
        <end position="879"/>
    </location>
</feature>
<evidence type="ECO:0000259" key="6">
    <source>
        <dbReference type="Pfam" id="PF08314"/>
    </source>
</evidence>
<dbReference type="AlphaFoldDB" id="A0A5C3LV33"/>
<dbReference type="GO" id="GO:0006890">
    <property type="term" value="P:retrograde vesicle-mediated transport, Golgi to endoplasmic reticulum"/>
    <property type="evidence" value="ECO:0007669"/>
    <property type="project" value="InterPro"/>
</dbReference>
<feature type="compositionally biased region" description="Acidic residues" evidence="5">
    <location>
        <begin position="133"/>
        <end position="146"/>
    </location>
</feature>
<feature type="region of interest" description="Disordered" evidence="5">
    <location>
        <begin position="956"/>
        <end position="987"/>
    </location>
</feature>
<dbReference type="Proteomes" id="UP000308652">
    <property type="component" value="Unassembled WGS sequence"/>
</dbReference>
<feature type="region of interest" description="Disordered" evidence="5">
    <location>
        <begin position="127"/>
        <end position="167"/>
    </location>
</feature>
<protein>
    <submittedName>
        <fullName evidence="7">Secretory pathway protein Sec39-domain-containing protein</fullName>
    </submittedName>
</protein>
<keyword evidence="4" id="KW-0653">Protein transport</keyword>
<evidence type="ECO:0000313" key="8">
    <source>
        <dbReference type="Proteomes" id="UP000308652"/>
    </source>
</evidence>
<dbReference type="PANTHER" id="PTHR15922:SF2">
    <property type="entry name" value="NBAS SUBUNIT OF NRZ TETHERING COMPLEX"/>
    <property type="match status" value="1"/>
</dbReference>
<dbReference type="GO" id="GO:0015031">
    <property type="term" value="P:protein transport"/>
    <property type="evidence" value="ECO:0007669"/>
    <property type="project" value="UniProtKB-KW"/>
</dbReference>
<dbReference type="PANTHER" id="PTHR15922">
    <property type="entry name" value="NEUROBLASTOMA-AMPLIFIED SEQUENCE"/>
    <property type="match status" value="1"/>
</dbReference>
<feature type="compositionally biased region" description="Low complexity" evidence="5">
    <location>
        <begin position="153"/>
        <end position="165"/>
    </location>
</feature>
<gene>
    <name evidence="7" type="ORF">BDQ12DRAFT_685961</name>
</gene>
<dbReference type="STRING" id="68775.A0A5C3LV33"/>
<dbReference type="Pfam" id="PF08314">
    <property type="entry name" value="Sec39"/>
    <property type="match status" value="1"/>
</dbReference>
<sequence length="1005" mass="112140">MASTSAYTQWASLPDDEITTNYVETTLSAVPDDLWVAAAACLDRAVNNTEVQESLLKLGISRTERVIQRCQDTLASEETEAPDTIHNSLVEYFVNSPIDARLCNIRSILLQRLDRLNTYVEMEKSALESGDTGVEDDVDEWEDDPWADGTAGSSTSTTDTRTKSSPQLPVSLSSFLLGDIVRLACELASLEAFSALHILFKRHGPVLWPFRFVILENIPEHIHPSLYNFLLPSYSPATNSEPTMISEPWRMQPDFVEARQCQSALQESNLALDQVHTVDGVGYEAHHLLLSDDELSTWYKNRVNRVIHSSGMIDIALAIVQHGASQGIPGLDELGEELSLLSRLVYDAPQADEMDDDWTLARWYSLEPLAVVHAYLAHSTPGSLAEDISRLVMPYLYVLEARAERAGSPDPSLPTRILYEYILSAPLEKAAVIFEASKPTLPPAQRLIRDDEDIARLALACLYGSDSLDEWSTMSRIFECLPAWDISRDDDNDEDVADTTVASLGTFVKPSIMHPCSTPSELLILFKPLSLSSLSRALDILDVHLESGEIFSRWSVPAPLRWFLQSNGDINEQRSWANRMARRAGGQQDQLNTQEDWEWLLEDMLKLTGKGDNGLKGAFGLLSRDEVTRIFLSGLLSTGKFDIAKAILRSPRNKIDLDANTIEDICISCFHELYDNASSGNYKIGDMKLAYDCLDIPRSSNRLVKEKQFVEATSRISSFNVQSRPGIPISPIEIRLTKDRLSLISRVLSSNNDAYKHTEVILDLSYKLGFAEDVVAEVKVLAMLADTALQAEDFERAYENSERMVDIVFKLRASSELDADDPRIHEVTEVCWIACFQLGRQPEFEELGKRMLLLGRALELCPAEKLHDVLTAWQRLENEDIQNREERMTHRRSGTAAVSSPRKLVDSSLPINVASTLRARLQDFHMPSPPLLSTPDAAALASRTFKSVAANFPFGHRGRSQLSETDDTGSHRSTSTRRTEGEDVSAHATRVLSKGIGWLIGADEE</sequence>